<sequence length="341" mass="39237">MNDRYPGFDNGDHSYYGPHDQEHFRSPGTGGSYRGSSSARDYAAAGYRGGERDRSDRGDRGYRAGYDSRGAYGGRDEGRGYDGGYGGGYSGFTGSYRPDDRSDDRGYGARGGDRQDRYRDEGRSRGGGRRPEGYGSHDDRGFLARAGDEVRSWFGDEEAERRREYDMRQDEERMRRERFEDSQRDDHYRSWRNERVSELDRDYDEYRNEHRQRFQSEFTNWRTERQGQRDSLGRVTEHMEVVGSDGGHVGTVDKVRGDRIVLTKNDTDAGGHHHSIPSRWIQTVDDKVTIRKTADEAKAAWKDEERGAMFGSDDDKRGSHRDRGNDWSSDHNLNKSFSGTY</sequence>
<keyword evidence="3" id="KW-1185">Reference proteome</keyword>
<dbReference type="InterPro" id="IPR018684">
    <property type="entry name" value="DUF2171"/>
</dbReference>
<dbReference type="Proteomes" id="UP001427805">
    <property type="component" value="Unassembled WGS sequence"/>
</dbReference>
<feature type="compositionally biased region" description="Basic and acidic residues" evidence="1">
    <location>
        <begin position="296"/>
        <end position="333"/>
    </location>
</feature>
<dbReference type="InterPro" id="IPR047800">
    <property type="entry name" value="SWFGD_dom"/>
</dbReference>
<evidence type="ECO:0000313" key="2">
    <source>
        <dbReference type="EMBL" id="MEN3748341.1"/>
    </source>
</evidence>
<feature type="region of interest" description="Disordered" evidence="1">
    <location>
        <begin position="296"/>
        <end position="341"/>
    </location>
</feature>
<name>A0ABV0BC64_9SPHN</name>
<dbReference type="EMBL" id="JBDIZK010000008">
    <property type="protein sequence ID" value="MEN3748341.1"/>
    <property type="molecule type" value="Genomic_DNA"/>
</dbReference>
<feature type="compositionally biased region" description="Gly residues" evidence="1">
    <location>
        <begin position="81"/>
        <end position="91"/>
    </location>
</feature>
<proteinExistence type="predicted"/>
<accession>A0ABV0BC64</accession>
<protein>
    <submittedName>
        <fullName evidence="2">DUF2171 domain-containing protein</fullName>
    </submittedName>
</protein>
<evidence type="ECO:0000313" key="3">
    <source>
        <dbReference type="Proteomes" id="UP001427805"/>
    </source>
</evidence>
<feature type="compositionally biased region" description="Basic and acidic residues" evidence="1">
    <location>
        <begin position="97"/>
        <end position="142"/>
    </location>
</feature>
<reference evidence="2 3" key="1">
    <citation type="submission" date="2024-05" db="EMBL/GenBank/DDBJ databases">
        <title>Sphingomonas sp. HF-S3 16S ribosomal RNA gene Genome sequencing and assembly.</title>
        <authorList>
            <person name="Lee H."/>
        </authorList>
    </citation>
    <scope>NUCLEOTIDE SEQUENCE [LARGE SCALE GENOMIC DNA]</scope>
    <source>
        <strain evidence="2 3">HF-S3</strain>
    </source>
</reference>
<dbReference type="Pfam" id="PF09939">
    <property type="entry name" value="DUF2171"/>
    <property type="match status" value="1"/>
</dbReference>
<feature type="region of interest" description="Disordered" evidence="1">
    <location>
        <begin position="1"/>
        <end position="142"/>
    </location>
</feature>
<feature type="compositionally biased region" description="Basic and acidic residues" evidence="1">
    <location>
        <begin position="49"/>
        <end position="62"/>
    </location>
</feature>
<gene>
    <name evidence="2" type="ORF">TPR58_14290</name>
</gene>
<organism evidence="2 3">
    <name type="scientific">Sphingomonas rustica</name>
    <dbReference type="NCBI Taxonomy" id="3103142"/>
    <lineage>
        <taxon>Bacteria</taxon>
        <taxon>Pseudomonadati</taxon>
        <taxon>Pseudomonadota</taxon>
        <taxon>Alphaproteobacteria</taxon>
        <taxon>Sphingomonadales</taxon>
        <taxon>Sphingomonadaceae</taxon>
        <taxon>Sphingomonas</taxon>
    </lineage>
</organism>
<evidence type="ECO:0000256" key="1">
    <source>
        <dbReference type="SAM" id="MobiDB-lite"/>
    </source>
</evidence>
<dbReference type="NCBIfam" id="NF033157">
    <property type="entry name" value="SWFGD_domain"/>
    <property type="match status" value="1"/>
</dbReference>
<dbReference type="RefSeq" id="WP_346247363.1">
    <property type="nucleotide sequence ID" value="NZ_JBDIZK010000008.1"/>
</dbReference>
<comment type="caution">
    <text evidence="2">The sequence shown here is derived from an EMBL/GenBank/DDBJ whole genome shotgun (WGS) entry which is preliminary data.</text>
</comment>
<feature type="compositionally biased region" description="Low complexity" evidence="1">
    <location>
        <begin position="34"/>
        <end position="46"/>
    </location>
</feature>